<evidence type="ECO:0000313" key="1">
    <source>
        <dbReference type="EMBL" id="GGO97746.1"/>
    </source>
</evidence>
<proteinExistence type="predicted"/>
<gene>
    <name evidence="1" type="ORF">GCM10011612_11030</name>
</gene>
<dbReference type="Proteomes" id="UP000614239">
    <property type="component" value="Unassembled WGS sequence"/>
</dbReference>
<name>A0A8H9H909_9ACTO</name>
<reference evidence="1" key="2">
    <citation type="submission" date="2020-09" db="EMBL/GenBank/DDBJ databases">
        <authorList>
            <person name="Sun Q."/>
            <person name="Zhou Y."/>
        </authorList>
    </citation>
    <scope>NUCLEOTIDE SEQUENCE</scope>
    <source>
        <strain evidence="1">CGMCC 4.7372</strain>
    </source>
</reference>
<dbReference type="EMBL" id="BMNJ01000003">
    <property type="protein sequence ID" value="GGO97746.1"/>
    <property type="molecule type" value="Genomic_DNA"/>
</dbReference>
<protein>
    <submittedName>
        <fullName evidence="1">Uncharacterized protein</fullName>
    </submittedName>
</protein>
<keyword evidence="2" id="KW-1185">Reference proteome</keyword>
<accession>A0A8H9H909</accession>
<dbReference type="AlphaFoldDB" id="A0A8H9H909"/>
<comment type="caution">
    <text evidence="1">The sequence shown here is derived from an EMBL/GenBank/DDBJ whole genome shotgun (WGS) entry which is preliminary data.</text>
</comment>
<reference evidence="1" key="1">
    <citation type="journal article" date="2014" name="Int. J. Syst. Evol. Microbiol.">
        <title>Complete genome sequence of Corynebacterium casei LMG S-19264T (=DSM 44701T), isolated from a smear-ripened cheese.</title>
        <authorList>
            <consortium name="US DOE Joint Genome Institute (JGI-PGF)"/>
            <person name="Walter F."/>
            <person name="Albersmeier A."/>
            <person name="Kalinowski J."/>
            <person name="Ruckert C."/>
        </authorList>
    </citation>
    <scope>NUCLEOTIDE SEQUENCE</scope>
    <source>
        <strain evidence="1">CGMCC 4.7372</strain>
    </source>
</reference>
<sequence length="132" mass="14973">MGGVRRAQPDIERIAEAIGIEADERRGRRPEARGRTVIYGACWTSPDFSLAILDSRYAVPCRVLRMGRWRPHTWTDCRHGRLHYSQEQLRLVEQARIVDAGNLDDARRQLAPIPQKQLSGCVAIIESKLQAA</sequence>
<evidence type="ECO:0000313" key="2">
    <source>
        <dbReference type="Proteomes" id="UP000614239"/>
    </source>
</evidence>
<organism evidence="1 2">
    <name type="scientific">Actinomyces gaoshouyii</name>
    <dbReference type="NCBI Taxonomy" id="1960083"/>
    <lineage>
        <taxon>Bacteria</taxon>
        <taxon>Bacillati</taxon>
        <taxon>Actinomycetota</taxon>
        <taxon>Actinomycetes</taxon>
        <taxon>Actinomycetales</taxon>
        <taxon>Actinomycetaceae</taxon>
        <taxon>Actinomyces</taxon>
    </lineage>
</organism>